<dbReference type="Gene3D" id="3.90.550.10">
    <property type="entry name" value="Spore Coat Polysaccharide Biosynthesis Protein SpsA, Chain A"/>
    <property type="match status" value="1"/>
</dbReference>
<feature type="transmembrane region" description="Helical" evidence="4">
    <location>
        <begin position="284"/>
        <end position="305"/>
    </location>
</feature>
<protein>
    <recommendedName>
        <fullName evidence="7">Glycosyltransferase 2-like domain-containing protein</fullName>
    </recommendedName>
</protein>
<comment type="caution">
    <text evidence="5">The sequence shown here is derived from an EMBL/GenBank/DDBJ whole genome shotgun (WGS) entry which is preliminary data.</text>
</comment>
<reference evidence="5 6" key="1">
    <citation type="journal article" date="2016" name="Nat. Commun.">
        <title>Thousands of microbial genomes shed light on interconnected biogeochemical processes in an aquifer system.</title>
        <authorList>
            <person name="Anantharaman K."/>
            <person name="Brown C.T."/>
            <person name="Hug L.A."/>
            <person name="Sharon I."/>
            <person name="Castelle C.J."/>
            <person name="Probst A.J."/>
            <person name="Thomas B.C."/>
            <person name="Singh A."/>
            <person name="Wilkins M.J."/>
            <person name="Karaoz U."/>
            <person name="Brodie E.L."/>
            <person name="Williams K.H."/>
            <person name="Hubbard S.S."/>
            <person name="Banfield J.F."/>
        </authorList>
    </citation>
    <scope>NUCLEOTIDE SEQUENCE [LARGE SCALE GENOMIC DNA]</scope>
</reference>
<keyword evidence="4" id="KW-0812">Transmembrane</keyword>
<evidence type="ECO:0000313" key="5">
    <source>
        <dbReference type="EMBL" id="OGM53917.1"/>
    </source>
</evidence>
<gene>
    <name evidence="5" type="ORF">A3E44_05915</name>
</gene>
<keyword evidence="4" id="KW-1133">Transmembrane helix</keyword>
<dbReference type="EMBL" id="MGGW01000020">
    <property type="protein sequence ID" value="OGM53917.1"/>
    <property type="molecule type" value="Genomic_DNA"/>
</dbReference>
<dbReference type="Proteomes" id="UP000178603">
    <property type="component" value="Unassembled WGS sequence"/>
</dbReference>
<evidence type="ECO:0000256" key="4">
    <source>
        <dbReference type="SAM" id="Phobius"/>
    </source>
</evidence>
<feature type="transmembrane region" description="Helical" evidence="4">
    <location>
        <begin position="320"/>
        <end position="342"/>
    </location>
</feature>
<evidence type="ECO:0000256" key="2">
    <source>
        <dbReference type="ARBA" id="ARBA00022676"/>
    </source>
</evidence>
<dbReference type="CDD" id="cd06423">
    <property type="entry name" value="CESA_like"/>
    <property type="match status" value="1"/>
</dbReference>
<dbReference type="SUPFAM" id="SSF53448">
    <property type="entry name" value="Nucleotide-diphospho-sugar transferases"/>
    <property type="match status" value="1"/>
</dbReference>
<name>A0A1F8AQ70_9BACT</name>
<dbReference type="PANTHER" id="PTHR43630">
    <property type="entry name" value="POLY-BETA-1,6-N-ACETYL-D-GLUCOSAMINE SYNTHASE"/>
    <property type="match status" value="1"/>
</dbReference>
<organism evidence="5 6">
    <name type="scientific">Candidatus Woesebacteria bacterium RIFCSPHIGHO2_12_FULL_41_24</name>
    <dbReference type="NCBI Taxonomy" id="1802510"/>
    <lineage>
        <taxon>Bacteria</taxon>
        <taxon>Candidatus Woeseibacteriota</taxon>
    </lineage>
</organism>
<comment type="similarity">
    <text evidence="1">Belongs to the glycosyltransferase 2 family.</text>
</comment>
<evidence type="ECO:0000256" key="1">
    <source>
        <dbReference type="ARBA" id="ARBA00006739"/>
    </source>
</evidence>
<dbReference type="GO" id="GO:0016757">
    <property type="term" value="F:glycosyltransferase activity"/>
    <property type="evidence" value="ECO:0007669"/>
    <property type="project" value="UniProtKB-KW"/>
</dbReference>
<sequence>MTDKPSKIAIIIPASNEEFVIEKTLLALLEYVEGNHIYLVDDNSKDLTRRLALSHLPKQNILTLTINHGKAACLNEGIKKFELTKRYEHIMPVDADTIPSSQFLANVMQVFEDDKQQKIAAVVGKVMGKNSSWITAYRLWEYEMSQVIYKSAQNIIGTIAVCPGCATVYRAAVFTKTSFSKDTVTEDMDLTFEIHRKKLGLIKYCPSATVVTQDPGTVKDFAKQVEKWYKGFWQCVVKHNVPWGGQKFDLEVAILATEGVFNGLLVLALIVLSPIILKYNYMLLFYPLIFDFWLFFMPSLIYAVLKYKDYMLMLYIPQFYFMRLLTGLIFIKSFFMVLLGITPSGHWSRTRRWQISADERKLWLSPSLD</sequence>
<keyword evidence="2" id="KW-0328">Glycosyltransferase</keyword>
<accession>A0A1F8AQ70</accession>
<evidence type="ECO:0000256" key="3">
    <source>
        <dbReference type="ARBA" id="ARBA00022679"/>
    </source>
</evidence>
<feature type="transmembrane region" description="Helical" evidence="4">
    <location>
        <begin position="259"/>
        <end position="277"/>
    </location>
</feature>
<dbReference type="AlphaFoldDB" id="A0A1F8AQ70"/>
<keyword evidence="4" id="KW-0472">Membrane</keyword>
<dbReference type="PANTHER" id="PTHR43630:SF1">
    <property type="entry name" value="POLY-BETA-1,6-N-ACETYL-D-GLUCOSAMINE SYNTHASE"/>
    <property type="match status" value="1"/>
</dbReference>
<dbReference type="InterPro" id="IPR029044">
    <property type="entry name" value="Nucleotide-diphossugar_trans"/>
</dbReference>
<proteinExistence type="inferred from homology"/>
<evidence type="ECO:0008006" key="7">
    <source>
        <dbReference type="Google" id="ProtNLM"/>
    </source>
</evidence>
<evidence type="ECO:0000313" key="6">
    <source>
        <dbReference type="Proteomes" id="UP000178603"/>
    </source>
</evidence>
<keyword evidence="3" id="KW-0808">Transferase</keyword>
<dbReference type="Pfam" id="PF13641">
    <property type="entry name" value="Glyco_tranf_2_3"/>
    <property type="match status" value="1"/>
</dbReference>